<dbReference type="InterPro" id="IPR036117">
    <property type="entry name" value="DhaL_dom_sf"/>
</dbReference>
<dbReference type="Pfam" id="PF02734">
    <property type="entry name" value="Dak2"/>
    <property type="match status" value="1"/>
</dbReference>
<gene>
    <name evidence="2" type="ORF">METZ01_LOCUS430981</name>
</gene>
<dbReference type="Gene3D" id="1.25.40.340">
    <property type="match status" value="1"/>
</dbReference>
<sequence length="266" mass="27783">PLKMGFTWMVAANYCTIGLSLGQHDQPPPVEDVMQDASWMTSLDGDGLRAMLSAGARVLETNVNALNALNVFPVPDGDTGTNMLMTLRAIVQETDDVHGSTISDVAHAASHGALLGARGNSGVIFSQFVRGLARTLDGHDVADASLLAKAFTDGVTATYRAVSNPVEGTMLTVMRMTAEAMHTANTSSGVSITSMLDIGLIACQEAVIQTPSQLPVLKAAGVVDAGGEGFALILDGALRALRGEEVSEVLLEFDGAIAYVDPHFLN</sequence>
<feature type="domain" description="DhaL" evidence="1">
    <location>
        <begin position="46"/>
        <end position="239"/>
    </location>
</feature>
<protein>
    <recommendedName>
        <fullName evidence="1">DhaL domain-containing protein</fullName>
    </recommendedName>
</protein>
<dbReference type="AlphaFoldDB" id="A0A382Y458"/>
<dbReference type="PROSITE" id="PS51480">
    <property type="entry name" value="DHAL"/>
    <property type="match status" value="1"/>
</dbReference>
<dbReference type="GO" id="GO:0004371">
    <property type="term" value="F:glycerone kinase activity"/>
    <property type="evidence" value="ECO:0007669"/>
    <property type="project" value="InterPro"/>
</dbReference>
<dbReference type="GO" id="GO:0006071">
    <property type="term" value="P:glycerol metabolic process"/>
    <property type="evidence" value="ECO:0007669"/>
    <property type="project" value="InterPro"/>
</dbReference>
<dbReference type="InterPro" id="IPR050270">
    <property type="entry name" value="DegV_domain_contain"/>
</dbReference>
<organism evidence="2">
    <name type="scientific">marine metagenome</name>
    <dbReference type="NCBI Taxonomy" id="408172"/>
    <lineage>
        <taxon>unclassified sequences</taxon>
        <taxon>metagenomes</taxon>
        <taxon>ecological metagenomes</taxon>
    </lineage>
</organism>
<feature type="non-terminal residue" evidence="2">
    <location>
        <position position="1"/>
    </location>
</feature>
<evidence type="ECO:0000259" key="1">
    <source>
        <dbReference type="PROSITE" id="PS51480"/>
    </source>
</evidence>
<name>A0A382Y458_9ZZZZ</name>
<feature type="non-terminal residue" evidence="2">
    <location>
        <position position="266"/>
    </location>
</feature>
<dbReference type="PANTHER" id="PTHR33434:SF4">
    <property type="entry name" value="PHOSPHATASE PROTEIN"/>
    <property type="match status" value="1"/>
</dbReference>
<reference evidence="2" key="1">
    <citation type="submission" date="2018-05" db="EMBL/GenBank/DDBJ databases">
        <authorList>
            <person name="Lanie J.A."/>
            <person name="Ng W.-L."/>
            <person name="Kazmierczak K.M."/>
            <person name="Andrzejewski T.M."/>
            <person name="Davidsen T.M."/>
            <person name="Wayne K.J."/>
            <person name="Tettelin H."/>
            <person name="Glass J.I."/>
            <person name="Rusch D."/>
            <person name="Podicherti R."/>
            <person name="Tsui H.-C.T."/>
            <person name="Winkler M.E."/>
        </authorList>
    </citation>
    <scope>NUCLEOTIDE SEQUENCE</scope>
</reference>
<dbReference type="PANTHER" id="PTHR33434">
    <property type="entry name" value="DEGV DOMAIN-CONTAINING PROTEIN DR_1986-RELATED"/>
    <property type="match status" value="1"/>
</dbReference>
<accession>A0A382Y458</accession>
<dbReference type="SUPFAM" id="SSF101473">
    <property type="entry name" value="DhaL-like"/>
    <property type="match status" value="1"/>
</dbReference>
<proteinExistence type="predicted"/>
<dbReference type="SMART" id="SM01120">
    <property type="entry name" value="Dak2"/>
    <property type="match status" value="1"/>
</dbReference>
<dbReference type="EMBL" id="UINC01172842">
    <property type="protein sequence ID" value="SVD78127.1"/>
    <property type="molecule type" value="Genomic_DNA"/>
</dbReference>
<evidence type="ECO:0000313" key="2">
    <source>
        <dbReference type="EMBL" id="SVD78127.1"/>
    </source>
</evidence>
<dbReference type="InterPro" id="IPR004007">
    <property type="entry name" value="DhaL_dom"/>
</dbReference>